<feature type="compositionally biased region" description="Polar residues" evidence="1">
    <location>
        <begin position="90"/>
        <end position="100"/>
    </location>
</feature>
<reference evidence="2 3" key="1">
    <citation type="submission" date="2017-08" db="EMBL/GenBank/DDBJ databases">
        <title>Pusillimonas indicus sp. nov., a member of the family Alcaligenaceae isolated from surface seawater.</title>
        <authorList>
            <person name="Li J."/>
        </authorList>
    </citation>
    <scope>NUCLEOTIDE SEQUENCE [LARGE SCALE GENOMIC DNA]</scope>
    <source>
        <strain evidence="2 3">L52-1-41</strain>
    </source>
</reference>
<evidence type="ECO:0000313" key="2">
    <source>
        <dbReference type="EMBL" id="RIY42218.1"/>
    </source>
</evidence>
<feature type="region of interest" description="Disordered" evidence="1">
    <location>
        <begin position="41"/>
        <end position="102"/>
    </location>
</feature>
<dbReference type="Gene3D" id="2.40.128.640">
    <property type="match status" value="1"/>
</dbReference>
<gene>
    <name evidence="2" type="ORF">CJP73_01905</name>
</gene>
<protein>
    <recommendedName>
        <fullName evidence="4">Copper resistance protein NlpE</fullName>
    </recommendedName>
</protein>
<name>A0A3A1YYG5_9BURK</name>
<comment type="caution">
    <text evidence="2">The sequence shown here is derived from an EMBL/GenBank/DDBJ whole genome shotgun (WGS) entry which is preliminary data.</text>
</comment>
<evidence type="ECO:0000313" key="3">
    <source>
        <dbReference type="Proteomes" id="UP000266206"/>
    </source>
</evidence>
<accession>A0A3A1YYG5</accession>
<proteinExistence type="predicted"/>
<dbReference type="PROSITE" id="PS51257">
    <property type="entry name" value="PROKAR_LIPOPROTEIN"/>
    <property type="match status" value="1"/>
</dbReference>
<sequence length="229" mass="25170">MRAPINFLSAVTRRRFHPATMVAISLITLAGCAQQQQPGYYEPAKESTLSDARSQAQGRQDTRAPSQLQLGFGKDQTEQPPAEAQDQEATESGSADQTNVIRPLREPKTFLGTLPCNMTLQSCSASRFTLTLAPSGEWRARAQPLDGPATNQPFLEQGCWKVIGTEPWRIRLQTGGDATLSALTFEHNNLLRVNSMNNVEAALPFHLTRQADIDGINELKDQPALNCRP</sequence>
<evidence type="ECO:0008006" key="4">
    <source>
        <dbReference type="Google" id="ProtNLM"/>
    </source>
</evidence>
<dbReference type="OrthoDB" id="8688958at2"/>
<organism evidence="2 3">
    <name type="scientific">Neopusillimonas maritima</name>
    <dbReference type="NCBI Taxonomy" id="2026239"/>
    <lineage>
        <taxon>Bacteria</taxon>
        <taxon>Pseudomonadati</taxon>
        <taxon>Pseudomonadota</taxon>
        <taxon>Betaproteobacteria</taxon>
        <taxon>Burkholderiales</taxon>
        <taxon>Alcaligenaceae</taxon>
        <taxon>Neopusillimonas</taxon>
    </lineage>
</organism>
<dbReference type="RefSeq" id="WP_119515337.1">
    <property type="nucleotide sequence ID" value="NZ_NQYH01000001.1"/>
</dbReference>
<feature type="compositionally biased region" description="Polar residues" evidence="1">
    <location>
        <begin position="47"/>
        <end position="69"/>
    </location>
</feature>
<dbReference type="EMBL" id="NQYH01000001">
    <property type="protein sequence ID" value="RIY42218.1"/>
    <property type="molecule type" value="Genomic_DNA"/>
</dbReference>
<dbReference type="Proteomes" id="UP000266206">
    <property type="component" value="Unassembled WGS sequence"/>
</dbReference>
<evidence type="ECO:0000256" key="1">
    <source>
        <dbReference type="SAM" id="MobiDB-lite"/>
    </source>
</evidence>
<dbReference type="AlphaFoldDB" id="A0A3A1YYG5"/>